<comment type="caution">
    <text evidence="3">The sequence shown here is derived from an EMBL/GenBank/DDBJ whole genome shotgun (WGS) entry which is preliminary data.</text>
</comment>
<name>A0ABT8PEM8_9BURK</name>
<feature type="region of interest" description="Disordered" evidence="1">
    <location>
        <begin position="28"/>
        <end position="107"/>
    </location>
</feature>
<sequence length="107" mass="10974">MNTIQTRRAIRAGLYAFAAACTLAACTQSMNGPYGTHGAPPAPPDGRGAETTTTMPDANTRYDKRPSPGNTMPQGRAGGEPADGPSSGRSGTQGDQPLPGTPPPMQY</sequence>
<keyword evidence="4" id="KW-1185">Reference proteome</keyword>
<evidence type="ECO:0000313" key="4">
    <source>
        <dbReference type="Proteomes" id="UP001171606"/>
    </source>
</evidence>
<dbReference type="EMBL" id="JAUJSQ010000006">
    <property type="protein sequence ID" value="MDN7933125.1"/>
    <property type="molecule type" value="Genomic_DNA"/>
</dbReference>
<proteinExistence type="predicted"/>
<dbReference type="PROSITE" id="PS51257">
    <property type="entry name" value="PROKAR_LIPOPROTEIN"/>
    <property type="match status" value="1"/>
</dbReference>
<feature type="signal peptide" evidence="2">
    <location>
        <begin position="1"/>
        <end position="24"/>
    </location>
</feature>
<organism evidence="3 4">
    <name type="scientific">Burkholderia metallica</name>
    <dbReference type="NCBI Taxonomy" id="488729"/>
    <lineage>
        <taxon>Bacteria</taxon>
        <taxon>Pseudomonadati</taxon>
        <taxon>Pseudomonadota</taxon>
        <taxon>Betaproteobacteria</taxon>
        <taxon>Burkholderiales</taxon>
        <taxon>Burkholderiaceae</taxon>
        <taxon>Burkholderia</taxon>
        <taxon>Burkholderia cepacia complex</taxon>
    </lineage>
</organism>
<accession>A0ABT8PEM8</accession>
<evidence type="ECO:0008006" key="5">
    <source>
        <dbReference type="Google" id="ProtNLM"/>
    </source>
</evidence>
<dbReference type="Proteomes" id="UP001171606">
    <property type="component" value="Unassembled WGS sequence"/>
</dbReference>
<evidence type="ECO:0000256" key="1">
    <source>
        <dbReference type="SAM" id="MobiDB-lite"/>
    </source>
</evidence>
<keyword evidence="2" id="KW-0732">Signal</keyword>
<evidence type="ECO:0000256" key="2">
    <source>
        <dbReference type="SAM" id="SignalP"/>
    </source>
</evidence>
<reference evidence="3" key="1">
    <citation type="submission" date="2023-07" db="EMBL/GenBank/DDBJ databases">
        <title>A collection of bacterial strains from the Burkholderia cepacia Research Laboratory and Repository.</title>
        <authorList>
            <person name="Lipuma J."/>
            <person name="Spilker T."/>
            <person name="Caverly L."/>
        </authorList>
    </citation>
    <scope>NUCLEOTIDE SEQUENCE</scope>
    <source>
        <strain evidence="3">AU42020</strain>
    </source>
</reference>
<feature type="chain" id="PRO_5047492775" description="Lipoprotein" evidence="2">
    <location>
        <begin position="25"/>
        <end position="107"/>
    </location>
</feature>
<evidence type="ECO:0000313" key="3">
    <source>
        <dbReference type="EMBL" id="MDN7933125.1"/>
    </source>
</evidence>
<protein>
    <recommendedName>
        <fullName evidence="5">Lipoprotein</fullName>
    </recommendedName>
</protein>
<dbReference type="RefSeq" id="WP_301755883.1">
    <property type="nucleotide sequence ID" value="NZ_JAUJSQ010000006.1"/>
</dbReference>
<gene>
    <name evidence="3" type="ORF">QZM52_17725</name>
</gene>